<evidence type="ECO:0000313" key="2">
    <source>
        <dbReference type="Proteomes" id="UP001595925"/>
    </source>
</evidence>
<protein>
    <recommendedName>
        <fullName evidence="3">Bacterial Ig-like domain-containing protein</fullName>
    </recommendedName>
</protein>
<sequence length="129" mass="12991">MDTTRNASTAVFVVAALVVMGGCLTVSPTVETGDSDTFRNVTTDNQWGTSSVQATVTFSSSATTADGVSRVNVITESGGSFYSTTLDAGQTTVSLPLPTGAPATLYAVNTTSGSVVATQNVTVEGSTVP</sequence>
<dbReference type="Proteomes" id="UP001595925">
    <property type="component" value="Unassembled WGS sequence"/>
</dbReference>
<proteinExistence type="predicted"/>
<keyword evidence="2" id="KW-1185">Reference proteome</keyword>
<dbReference type="AlphaFoldDB" id="A0ABD5QD24"/>
<reference evidence="1 2" key="1">
    <citation type="journal article" date="2019" name="Int. J. Syst. Evol. Microbiol.">
        <title>The Global Catalogue of Microorganisms (GCM) 10K type strain sequencing project: providing services to taxonomists for standard genome sequencing and annotation.</title>
        <authorList>
            <consortium name="The Broad Institute Genomics Platform"/>
            <consortium name="The Broad Institute Genome Sequencing Center for Infectious Disease"/>
            <person name="Wu L."/>
            <person name="Ma J."/>
        </authorList>
    </citation>
    <scope>NUCLEOTIDE SEQUENCE [LARGE SCALE GENOMIC DNA]</scope>
    <source>
        <strain evidence="1 2">CGMCC 1.15824</strain>
    </source>
</reference>
<evidence type="ECO:0008006" key="3">
    <source>
        <dbReference type="Google" id="ProtNLM"/>
    </source>
</evidence>
<gene>
    <name evidence="1" type="ORF">ACFPFO_07445</name>
</gene>
<evidence type="ECO:0000313" key="1">
    <source>
        <dbReference type="EMBL" id="MFC4987597.1"/>
    </source>
</evidence>
<dbReference type="EMBL" id="JBHSJG010000028">
    <property type="protein sequence ID" value="MFC4987597.1"/>
    <property type="molecule type" value="Genomic_DNA"/>
</dbReference>
<accession>A0ABD5QD24</accession>
<dbReference type="PROSITE" id="PS51257">
    <property type="entry name" value="PROKAR_LIPOPROTEIN"/>
    <property type="match status" value="1"/>
</dbReference>
<name>A0ABD5QD24_9EURY</name>
<organism evidence="1 2">
    <name type="scientific">Saliphagus infecundisoli</name>
    <dbReference type="NCBI Taxonomy" id="1849069"/>
    <lineage>
        <taxon>Archaea</taxon>
        <taxon>Methanobacteriati</taxon>
        <taxon>Methanobacteriota</taxon>
        <taxon>Stenosarchaea group</taxon>
        <taxon>Halobacteria</taxon>
        <taxon>Halobacteriales</taxon>
        <taxon>Natrialbaceae</taxon>
        <taxon>Saliphagus</taxon>
    </lineage>
</organism>
<dbReference type="RefSeq" id="WP_224828093.1">
    <property type="nucleotide sequence ID" value="NZ_JAIVEF010000004.1"/>
</dbReference>
<comment type="caution">
    <text evidence="1">The sequence shown here is derived from an EMBL/GenBank/DDBJ whole genome shotgun (WGS) entry which is preliminary data.</text>
</comment>